<dbReference type="PaxDb" id="121845-A0A1S3DUI0"/>
<dbReference type="Proteomes" id="UP000079169">
    <property type="component" value="Unplaced"/>
</dbReference>
<name>A0A1S3DUI0_DIACI</name>
<dbReference type="PANTHER" id="PTHR13261">
    <property type="entry name" value="BRCA2 AND CDKN1A INTERACTING PROTEIN"/>
    <property type="match status" value="1"/>
</dbReference>
<dbReference type="GeneID" id="103524962"/>
<evidence type="ECO:0000256" key="2">
    <source>
        <dbReference type="SAM" id="MobiDB-lite"/>
    </source>
</evidence>
<gene>
    <name evidence="4" type="primary">LOC103524962</name>
</gene>
<dbReference type="InterPro" id="IPR025602">
    <property type="entry name" value="BCP1_family"/>
</dbReference>
<keyword evidence="3" id="KW-1185">Reference proteome</keyword>
<protein>
    <submittedName>
        <fullName evidence="4">Protein BCCIP homolog</fullName>
    </submittedName>
</protein>
<dbReference type="STRING" id="121845.A0A1S3DUI0"/>
<dbReference type="RefSeq" id="XP_008488227.1">
    <property type="nucleotide sequence ID" value="XM_008490005.2"/>
</dbReference>
<feature type="region of interest" description="Disordered" evidence="2">
    <location>
        <begin position="1"/>
        <end position="37"/>
    </location>
</feature>
<dbReference type="AlphaFoldDB" id="A0A1S3DUI0"/>
<dbReference type="KEGG" id="dci:103524962"/>
<dbReference type="GO" id="GO:0005634">
    <property type="term" value="C:nucleus"/>
    <property type="evidence" value="ECO:0007669"/>
    <property type="project" value="TreeGrafter"/>
</dbReference>
<reference evidence="4" key="1">
    <citation type="submission" date="2025-08" db="UniProtKB">
        <authorList>
            <consortium name="RefSeq"/>
        </authorList>
    </citation>
    <scope>IDENTIFICATION</scope>
</reference>
<dbReference type="OMA" id="WAIENEA"/>
<evidence type="ECO:0000313" key="3">
    <source>
        <dbReference type="Proteomes" id="UP000079169"/>
    </source>
</evidence>
<dbReference type="PANTHER" id="PTHR13261:SF0">
    <property type="entry name" value="BRCA2 AND CDKN1A-INTERACTING PROTEIN"/>
    <property type="match status" value="1"/>
</dbReference>
<sequence length="246" mass="27502">MSAPSKKAARLPAENESSGSEYDSDAEEEGYTGGEEIQVTFEGRSAIDSDFHGVKQLLKQLFLKAHINLSELTDVIISQSNIGSVVKQSTADEDMDDDDDESDVNDVFGITTVINITNKKHIECVQQLRSLLSELAEEHADDRIKAFVNKILTDDTQNVGLIINERFVNIPPQISVPLLQGLSKEIQQAKDKKMPYDFQHYILISKLYKSDGSKKKKNKVTGQTDPDILFSNAEEEVFDEVSIKDY</sequence>
<comment type="similarity">
    <text evidence="1">Belongs to the BCP1 family.</text>
</comment>
<evidence type="ECO:0000256" key="1">
    <source>
        <dbReference type="ARBA" id="ARBA00006781"/>
    </source>
</evidence>
<dbReference type="PIRSF" id="PIRSF028983">
    <property type="entry name" value="BCP1"/>
    <property type="match status" value="1"/>
</dbReference>
<organism evidence="3 4">
    <name type="scientific">Diaphorina citri</name>
    <name type="common">Asian citrus psyllid</name>
    <dbReference type="NCBI Taxonomy" id="121845"/>
    <lineage>
        <taxon>Eukaryota</taxon>
        <taxon>Metazoa</taxon>
        <taxon>Ecdysozoa</taxon>
        <taxon>Arthropoda</taxon>
        <taxon>Hexapoda</taxon>
        <taxon>Insecta</taxon>
        <taxon>Pterygota</taxon>
        <taxon>Neoptera</taxon>
        <taxon>Paraneoptera</taxon>
        <taxon>Hemiptera</taxon>
        <taxon>Sternorrhyncha</taxon>
        <taxon>Psylloidea</taxon>
        <taxon>Psyllidae</taxon>
        <taxon>Diaphorininae</taxon>
        <taxon>Diaphorina</taxon>
    </lineage>
</organism>
<accession>A0A1S3DUI0</accession>
<dbReference type="Pfam" id="PF13862">
    <property type="entry name" value="BCCIP"/>
    <property type="match status" value="1"/>
</dbReference>
<proteinExistence type="inferred from homology"/>
<evidence type="ECO:0000313" key="4">
    <source>
        <dbReference type="RefSeq" id="XP_008488227.1"/>
    </source>
</evidence>